<dbReference type="Proteomes" id="UP001151760">
    <property type="component" value="Unassembled WGS sequence"/>
</dbReference>
<name>A0ABQ4YD98_9ASTR</name>
<proteinExistence type="predicted"/>
<evidence type="ECO:0000313" key="3">
    <source>
        <dbReference type="Proteomes" id="UP001151760"/>
    </source>
</evidence>
<evidence type="ECO:0000256" key="1">
    <source>
        <dbReference type="SAM" id="MobiDB-lite"/>
    </source>
</evidence>
<gene>
    <name evidence="2" type="ORF">Tco_0725590</name>
</gene>
<accession>A0ABQ4YD98</accession>
<organism evidence="2 3">
    <name type="scientific">Tanacetum coccineum</name>
    <dbReference type="NCBI Taxonomy" id="301880"/>
    <lineage>
        <taxon>Eukaryota</taxon>
        <taxon>Viridiplantae</taxon>
        <taxon>Streptophyta</taxon>
        <taxon>Embryophyta</taxon>
        <taxon>Tracheophyta</taxon>
        <taxon>Spermatophyta</taxon>
        <taxon>Magnoliopsida</taxon>
        <taxon>eudicotyledons</taxon>
        <taxon>Gunneridae</taxon>
        <taxon>Pentapetalae</taxon>
        <taxon>asterids</taxon>
        <taxon>campanulids</taxon>
        <taxon>Asterales</taxon>
        <taxon>Asteraceae</taxon>
        <taxon>Asteroideae</taxon>
        <taxon>Anthemideae</taxon>
        <taxon>Anthemidinae</taxon>
        <taxon>Tanacetum</taxon>
    </lineage>
</organism>
<dbReference type="EMBL" id="BQNB010010323">
    <property type="protein sequence ID" value="GJS75709.1"/>
    <property type="molecule type" value="Genomic_DNA"/>
</dbReference>
<protein>
    <submittedName>
        <fullName evidence="2">Uncharacterized protein</fullName>
    </submittedName>
</protein>
<keyword evidence="3" id="KW-1185">Reference proteome</keyword>
<feature type="region of interest" description="Disordered" evidence="1">
    <location>
        <begin position="1"/>
        <end position="22"/>
    </location>
</feature>
<reference evidence="2" key="1">
    <citation type="journal article" date="2022" name="Int. J. Mol. Sci.">
        <title>Draft Genome of Tanacetum Coccineum: Genomic Comparison of Closely Related Tanacetum-Family Plants.</title>
        <authorList>
            <person name="Yamashiro T."/>
            <person name="Shiraishi A."/>
            <person name="Nakayama K."/>
            <person name="Satake H."/>
        </authorList>
    </citation>
    <scope>NUCLEOTIDE SEQUENCE</scope>
</reference>
<reference evidence="2" key="2">
    <citation type="submission" date="2022-01" db="EMBL/GenBank/DDBJ databases">
        <authorList>
            <person name="Yamashiro T."/>
            <person name="Shiraishi A."/>
            <person name="Satake H."/>
            <person name="Nakayama K."/>
        </authorList>
    </citation>
    <scope>NUCLEOTIDE SEQUENCE</scope>
</reference>
<evidence type="ECO:0000313" key="2">
    <source>
        <dbReference type="EMBL" id="GJS75709.1"/>
    </source>
</evidence>
<sequence>AEYAAAPTSSSPPPSLLTPISSPLPHIPSPLLPVTSPPTTSPTYVEAPLGYKAAEIRLKAALPSTHHPSEIPSPPLLLPYTSHREDVPEADVPPWKRLCLTAPTSRFEIWESLAAVAARQPGSSVAHRVDYGFIDTMDSSIQAAKERAMTAVRVVNLRVSYQTDVSKRESVKFYTHHQDTQNDRATVRAEIEALARFEAYNRALEAWIATTKTQLYRLEWQRQEADDHATGAMMRIHVLEARTHIDTLEDTGSSA</sequence>
<comment type="caution">
    <text evidence="2">The sequence shown here is derived from an EMBL/GenBank/DDBJ whole genome shotgun (WGS) entry which is preliminary data.</text>
</comment>
<feature type="non-terminal residue" evidence="2">
    <location>
        <position position="1"/>
    </location>
</feature>